<protein>
    <submittedName>
        <fullName evidence="3">Restriction endonuclease</fullName>
    </submittedName>
</protein>
<dbReference type="PANTHER" id="PTHR30015:SF7">
    <property type="entry name" value="TYPE IV METHYL-DIRECTED RESTRICTION ENZYME ECOKMRR"/>
    <property type="match status" value="1"/>
</dbReference>
<dbReference type="GO" id="GO:0004519">
    <property type="term" value="F:endonuclease activity"/>
    <property type="evidence" value="ECO:0007669"/>
    <property type="project" value="UniProtKB-KW"/>
</dbReference>
<dbReference type="PANTHER" id="PTHR30015">
    <property type="entry name" value="MRR RESTRICTION SYSTEM PROTEIN"/>
    <property type="match status" value="1"/>
</dbReference>
<proteinExistence type="predicted"/>
<dbReference type="Gene3D" id="3.40.1350.10">
    <property type="match status" value="1"/>
</dbReference>
<evidence type="ECO:0000313" key="4">
    <source>
        <dbReference type="Proteomes" id="UP000598426"/>
    </source>
</evidence>
<dbReference type="InterPro" id="IPR052906">
    <property type="entry name" value="Type_IV_Methyl-Rstrct_Enzyme"/>
</dbReference>
<accession>A0ABR8NQ37</accession>
<gene>
    <name evidence="3" type="ORF">IF188_10455</name>
</gene>
<dbReference type="InterPro" id="IPR025745">
    <property type="entry name" value="Mrr-like_N_dom"/>
</dbReference>
<keyword evidence="4" id="KW-1185">Reference proteome</keyword>
<dbReference type="InterPro" id="IPR011856">
    <property type="entry name" value="tRNA_endonuc-like_dom_sf"/>
</dbReference>
<dbReference type="RefSeq" id="WP_191171749.1">
    <property type="nucleotide sequence ID" value="NZ_JACXZS010000006.1"/>
</dbReference>
<evidence type="ECO:0000259" key="2">
    <source>
        <dbReference type="Pfam" id="PF14338"/>
    </source>
</evidence>
<feature type="domain" description="Restriction endonuclease type IV Mrr" evidence="1">
    <location>
        <begin position="176"/>
        <end position="291"/>
    </location>
</feature>
<dbReference type="InterPro" id="IPR011335">
    <property type="entry name" value="Restrct_endonuc-II-like"/>
</dbReference>
<organism evidence="3 4">
    <name type="scientific">Microbacterium helvum</name>
    <dbReference type="NCBI Taxonomy" id="2773713"/>
    <lineage>
        <taxon>Bacteria</taxon>
        <taxon>Bacillati</taxon>
        <taxon>Actinomycetota</taxon>
        <taxon>Actinomycetes</taxon>
        <taxon>Micrococcales</taxon>
        <taxon>Microbacteriaceae</taxon>
        <taxon>Microbacterium</taxon>
    </lineage>
</organism>
<evidence type="ECO:0000259" key="1">
    <source>
        <dbReference type="Pfam" id="PF04471"/>
    </source>
</evidence>
<keyword evidence="3" id="KW-0540">Nuclease</keyword>
<dbReference type="Pfam" id="PF04471">
    <property type="entry name" value="Mrr_cat"/>
    <property type="match status" value="1"/>
</dbReference>
<dbReference type="EMBL" id="JACXZS010000006">
    <property type="protein sequence ID" value="MBD3942118.1"/>
    <property type="molecule type" value="Genomic_DNA"/>
</dbReference>
<sequence length="321" mass="35972">MSDPAARASIPKWHEFIDPVFRVLADEPSLTLQQIYDRVADRVGLSDAAKAEVTPSARQPVYWNRIGWAVSRSKGAGLLEQPARAVYSLTVEGRSRARADERVDESTLRQYPAYIEWIASFRKDRRAAASDSVSPGDVVEALDDERTPEDQIEDAVKLLTRQLEEQVYELLHQVQNPYYFEDLVTRFIAALGYGDDYEVTARSGDLGIDGVVWRDKLGLERVYIQAKRYAEGNTVSAEAVRAFIGSLGLHRASVGVMITTSTFPKTSHEEVARTHSTNVRLIEGRELAKLMVKHGVGVTVERQIPIRRIDTDVFIGDPLML</sequence>
<reference evidence="3 4" key="1">
    <citation type="submission" date="2020-09" db="EMBL/GenBank/DDBJ databases">
        <title>Isolation and identification of active actinomycetes.</title>
        <authorList>
            <person name="Li X."/>
        </authorList>
    </citation>
    <scope>NUCLEOTIDE SEQUENCE [LARGE SCALE GENOMIC DNA]</scope>
    <source>
        <strain evidence="3 4">NEAU-LLC</strain>
    </source>
</reference>
<comment type="caution">
    <text evidence="3">The sequence shown here is derived from an EMBL/GenBank/DDBJ whole genome shotgun (WGS) entry which is preliminary data.</text>
</comment>
<keyword evidence="3" id="KW-0255">Endonuclease</keyword>
<dbReference type="Pfam" id="PF14338">
    <property type="entry name" value="Mrr_N"/>
    <property type="match status" value="1"/>
</dbReference>
<dbReference type="InterPro" id="IPR007560">
    <property type="entry name" value="Restrct_endonuc_IV_Mrr"/>
</dbReference>
<keyword evidence="3" id="KW-0378">Hydrolase</keyword>
<evidence type="ECO:0000313" key="3">
    <source>
        <dbReference type="EMBL" id="MBD3942118.1"/>
    </source>
</evidence>
<dbReference type="SUPFAM" id="SSF52980">
    <property type="entry name" value="Restriction endonuclease-like"/>
    <property type="match status" value="1"/>
</dbReference>
<name>A0ABR8NQ37_9MICO</name>
<feature type="domain" description="Restriction system protein Mrr-like N-terminal" evidence="2">
    <location>
        <begin position="13"/>
        <end position="97"/>
    </location>
</feature>
<dbReference type="Proteomes" id="UP000598426">
    <property type="component" value="Unassembled WGS sequence"/>
</dbReference>